<sequence length="334" mass="36940">MSPVTKLPFSLALKSVLAVSPRVEADSTRFVREHTSVPVPEIFDVVESASGNGLPGGYIVMSWIDGEPLGDWIGHHLFEPPETKAALDQLDAAMISGDSTALTEAIARAQTMPHPVFDVSSVTQIGDDFRRAFAELRSIPPPDSDAVSALGGRPLNIIRCTVIPRQFGPFQSQQAFKAAILSQVSLDSAHLLPDLRRIAEPVHAKRHRIVFTHADLHPGNILVKDGRLAGIIDWERAGWYPEYWEYTMIEYHMINRRLLQQFWDAVEPFGADVYRDELALEWALWTTTGDKAIPNPSADELICPRLVEGAGQHGNKYNVLRSSTSHRVAVPGTL</sequence>
<dbReference type="AlphaFoldDB" id="A0A1Y2IJB1"/>
<dbReference type="PANTHER" id="PTHR21310">
    <property type="entry name" value="AMINOGLYCOSIDE PHOSPHOTRANSFERASE-RELATED-RELATED"/>
    <property type="match status" value="1"/>
</dbReference>
<organism evidence="2 3">
    <name type="scientific">Trametes coccinea (strain BRFM310)</name>
    <name type="common">Pycnoporus coccineus</name>
    <dbReference type="NCBI Taxonomy" id="1353009"/>
    <lineage>
        <taxon>Eukaryota</taxon>
        <taxon>Fungi</taxon>
        <taxon>Dikarya</taxon>
        <taxon>Basidiomycota</taxon>
        <taxon>Agaricomycotina</taxon>
        <taxon>Agaricomycetes</taxon>
        <taxon>Polyporales</taxon>
        <taxon>Polyporaceae</taxon>
        <taxon>Trametes</taxon>
    </lineage>
</organism>
<dbReference type="InterPro" id="IPR051678">
    <property type="entry name" value="AGP_Transferase"/>
</dbReference>
<accession>A0A1Y2IJB1</accession>
<dbReference type="InterPro" id="IPR011009">
    <property type="entry name" value="Kinase-like_dom_sf"/>
</dbReference>
<dbReference type="Proteomes" id="UP000193067">
    <property type="component" value="Unassembled WGS sequence"/>
</dbReference>
<keyword evidence="2" id="KW-0418">Kinase</keyword>
<dbReference type="Pfam" id="PF01636">
    <property type="entry name" value="APH"/>
    <property type="match status" value="1"/>
</dbReference>
<name>A0A1Y2IJB1_TRAC3</name>
<evidence type="ECO:0000313" key="3">
    <source>
        <dbReference type="Proteomes" id="UP000193067"/>
    </source>
</evidence>
<gene>
    <name evidence="2" type="ORF">PYCCODRAFT_1469154</name>
</gene>
<protein>
    <submittedName>
        <fullName evidence="2">Kinase-like protein</fullName>
    </submittedName>
</protein>
<dbReference type="Gene3D" id="3.90.1200.10">
    <property type="match status" value="1"/>
</dbReference>
<evidence type="ECO:0000259" key="1">
    <source>
        <dbReference type="Pfam" id="PF01636"/>
    </source>
</evidence>
<dbReference type="CDD" id="cd05120">
    <property type="entry name" value="APH_ChoK_like"/>
    <property type="match status" value="1"/>
</dbReference>
<dbReference type="SUPFAM" id="SSF56112">
    <property type="entry name" value="Protein kinase-like (PK-like)"/>
    <property type="match status" value="1"/>
</dbReference>
<dbReference type="OrthoDB" id="5404599at2759"/>
<dbReference type="EMBL" id="KZ084116">
    <property type="protein sequence ID" value="OSD00714.1"/>
    <property type="molecule type" value="Genomic_DNA"/>
</dbReference>
<dbReference type="InterPro" id="IPR002575">
    <property type="entry name" value="Aminoglycoside_PTrfase"/>
</dbReference>
<dbReference type="PANTHER" id="PTHR21310:SF15">
    <property type="entry name" value="AMINOGLYCOSIDE PHOSPHOTRANSFERASE DOMAIN-CONTAINING PROTEIN"/>
    <property type="match status" value="1"/>
</dbReference>
<proteinExistence type="predicted"/>
<evidence type="ECO:0000313" key="2">
    <source>
        <dbReference type="EMBL" id="OSD00714.1"/>
    </source>
</evidence>
<reference evidence="2 3" key="1">
    <citation type="journal article" date="2015" name="Biotechnol. Biofuels">
        <title>Enhanced degradation of softwood versus hardwood by the white-rot fungus Pycnoporus coccineus.</title>
        <authorList>
            <person name="Couturier M."/>
            <person name="Navarro D."/>
            <person name="Chevret D."/>
            <person name="Henrissat B."/>
            <person name="Piumi F."/>
            <person name="Ruiz-Duenas F.J."/>
            <person name="Martinez A.T."/>
            <person name="Grigoriev I.V."/>
            <person name="Riley R."/>
            <person name="Lipzen A."/>
            <person name="Berrin J.G."/>
            <person name="Master E.R."/>
            <person name="Rosso M.N."/>
        </authorList>
    </citation>
    <scope>NUCLEOTIDE SEQUENCE [LARGE SCALE GENOMIC DNA]</scope>
    <source>
        <strain evidence="2 3">BRFM310</strain>
    </source>
</reference>
<keyword evidence="3" id="KW-1185">Reference proteome</keyword>
<feature type="domain" description="Aminoglycoside phosphotransferase" evidence="1">
    <location>
        <begin position="24"/>
        <end position="249"/>
    </location>
</feature>
<keyword evidence="2" id="KW-0808">Transferase</keyword>
<dbReference type="STRING" id="1353009.A0A1Y2IJB1"/>
<dbReference type="GO" id="GO:0016301">
    <property type="term" value="F:kinase activity"/>
    <property type="evidence" value="ECO:0007669"/>
    <property type="project" value="UniProtKB-KW"/>
</dbReference>